<keyword evidence="2" id="KW-1185">Reference proteome</keyword>
<accession>A0A136PY33</accession>
<dbReference type="EMBL" id="LRQV01000006">
    <property type="protein sequence ID" value="KXK63390.1"/>
    <property type="molecule type" value="Genomic_DNA"/>
</dbReference>
<comment type="caution">
    <text evidence="1">The sequence shown here is derived from an EMBL/GenBank/DDBJ whole genome shotgun (WGS) entry which is preliminary data.</text>
</comment>
<proteinExistence type="predicted"/>
<name>A0A136PY33_9ACTN</name>
<sequence>MSGVNLDAIEAELARYDKAIGPGGEKAWSAGHLVQHVRPLLAEVRRLQAELAAATPQILTTEPGPEVTAVWDRDGDKWTRHPAGGWRRAPFGDQTTWEFMGIWEPITATPGMVVGPAPAELSAAVDALPGRPEHGPDALPHGYVPGGCGDDCNNGQCPAGDQMHDRCTEACVAGR</sequence>
<protein>
    <submittedName>
        <fullName evidence="1">Uncharacterized protein</fullName>
    </submittedName>
</protein>
<reference evidence="1 2" key="1">
    <citation type="submission" date="2016-01" db="EMBL/GenBank/DDBJ databases">
        <title>Whole genome sequence and analysis of Micromonospora rosaria DSM 803, which can produce antibacterial substance rosamicin.</title>
        <authorList>
            <person name="Yang H."/>
            <person name="He X."/>
            <person name="Zhu D."/>
        </authorList>
    </citation>
    <scope>NUCLEOTIDE SEQUENCE [LARGE SCALE GENOMIC DNA]</scope>
    <source>
        <strain evidence="1 2">DSM 803</strain>
    </source>
</reference>
<gene>
    <name evidence="1" type="ORF">AWW66_03490</name>
</gene>
<evidence type="ECO:0000313" key="1">
    <source>
        <dbReference type="EMBL" id="KXK63390.1"/>
    </source>
</evidence>
<organism evidence="1 2">
    <name type="scientific">Micromonospora rosaria</name>
    <dbReference type="NCBI Taxonomy" id="47874"/>
    <lineage>
        <taxon>Bacteria</taxon>
        <taxon>Bacillati</taxon>
        <taxon>Actinomycetota</taxon>
        <taxon>Actinomycetes</taxon>
        <taxon>Micromonosporales</taxon>
        <taxon>Micromonosporaceae</taxon>
        <taxon>Micromonospora</taxon>
    </lineage>
</organism>
<dbReference type="Proteomes" id="UP000070620">
    <property type="component" value="Unassembled WGS sequence"/>
</dbReference>
<dbReference type="RefSeq" id="WP_067359840.1">
    <property type="nucleotide sequence ID" value="NZ_JBIUBN010000003.1"/>
</dbReference>
<dbReference type="OrthoDB" id="4556194at2"/>
<evidence type="ECO:0000313" key="2">
    <source>
        <dbReference type="Proteomes" id="UP000070620"/>
    </source>
</evidence>
<dbReference type="AlphaFoldDB" id="A0A136PY33"/>